<dbReference type="Proteomes" id="UP000479000">
    <property type="component" value="Unassembled WGS sequence"/>
</dbReference>
<keyword evidence="4" id="KW-1185">Reference proteome</keyword>
<organism evidence="3 4">
    <name type="scientific">Nesidiocoris tenuis</name>
    <dbReference type="NCBI Taxonomy" id="355587"/>
    <lineage>
        <taxon>Eukaryota</taxon>
        <taxon>Metazoa</taxon>
        <taxon>Ecdysozoa</taxon>
        <taxon>Arthropoda</taxon>
        <taxon>Hexapoda</taxon>
        <taxon>Insecta</taxon>
        <taxon>Pterygota</taxon>
        <taxon>Neoptera</taxon>
        <taxon>Paraneoptera</taxon>
        <taxon>Hemiptera</taxon>
        <taxon>Heteroptera</taxon>
        <taxon>Panheteroptera</taxon>
        <taxon>Cimicomorpha</taxon>
        <taxon>Miridae</taxon>
        <taxon>Dicyphina</taxon>
        <taxon>Nesidiocoris</taxon>
    </lineage>
</organism>
<evidence type="ECO:0000313" key="4">
    <source>
        <dbReference type="Proteomes" id="UP000479000"/>
    </source>
</evidence>
<dbReference type="AlphaFoldDB" id="A0A6H5HVN6"/>
<dbReference type="OrthoDB" id="5987976at2759"/>
<dbReference type="EMBL" id="CADCXU010033925">
    <property type="protein sequence ID" value="CAB0019284.1"/>
    <property type="molecule type" value="Genomic_DNA"/>
</dbReference>
<gene>
    <name evidence="3" type="ORF">NTEN_LOCUS22996</name>
</gene>
<dbReference type="Pfam" id="PF18436">
    <property type="entry name" value="HECW1_helix"/>
    <property type="match status" value="1"/>
</dbReference>
<sequence length="1046" mass="115653">MVDDGSERRCTRLSMMSRLRSLLARSRRVTVPWNARERFPPTRLTREGLPRDRRRTNHPTVKLHLWRPRSTTTVSLQRVRIGSPSAEVHQSPAPARMLVTSAAPTPKAAPRPRRAACSPHPARSVLTRVITKEGLALYNRNGSLKHMISKIRRDANAFERYQHNRDLVAFVNYFAEPTRDLPRGWETKFDRNGKAPTPPPRAGPSGLPSRVLEVPTAYNEKVVAFLRQPNIMDILRERHPPIATCQSLRDKVLYTRLGEPLVVRSNNTWVSPYGDATIVVKKVAYDAISRNGFRNSQGATISLFNQKGWPLTDINGTPLFHASGKLLVCLNFDMHPVADWLGGDLFDRYGAIWNSSKIEVEKFVGDSNERLTVGRLFNKCGYPVSNADGLVLLNPKMEPLVILNDCQKPYRDIDGGAIFDSYGLPIGGGIQSGSLKGPNQSPLRLYDSNGLPTTDSKGRVLNTISGRPLLTTDDRGRLKCSDDQTIHDKNKNPYCSLSFDGTIASDRVSDKLISSNGKPLCLYDQSGRPLTDVDGNILHRDNDRPLVICHPSRSITTDDGKSAFDVSGNQCYRCDAPDIRKPVIYFDKTGRPLTDQFGDVLLTKAGETMLKYQRWGPKLCLNGRNVVASSQLRESHLVSLDLQLFDVENLPVTDTIGDLLYNLEGRALLNLNSSGKVVSDFLGRPVFDINGLPISKCSGCWKGPKMRPLRLFNAEGLPLTDENGFPLCTIDGQELIRDDKSGRPLFDLDYQPVRDSRGKCVFSAQFKPIARRDPKTVKLLDLDNSGLRVFNKSGWPLSSQAGHVLVDSNGRKLIKVKKDSDKMTDRNGNTVFDALRRPFGCDALRPLIGIDSKPYLLFGKDGTPLTSSDGTPLALNGGACAVKFDVYGRPVDAAEGGGIYDSSAACIIKCYDFTSDGSICSRMPSTRSCARRRRTCKSVNFTCNSTTRKASTTEVLRANFSSSSPASFSTLITDCSNIRPTIPTLSKSRRCPPSSTTITNGKYGVQVLRPSPWTGFGTSVSSGRLLYPPFLQSSSSTVSCIERFHF</sequence>
<evidence type="ECO:0000256" key="1">
    <source>
        <dbReference type="SAM" id="MobiDB-lite"/>
    </source>
</evidence>
<protein>
    <recommendedName>
        <fullName evidence="2">E3 ubiquitin-protein ligase HECW1 helical box domain-containing protein</fullName>
    </recommendedName>
</protein>
<feature type="region of interest" description="Disordered" evidence="1">
    <location>
        <begin position="184"/>
        <end position="208"/>
    </location>
</feature>
<feature type="compositionally biased region" description="Basic and acidic residues" evidence="1">
    <location>
        <begin position="184"/>
        <end position="193"/>
    </location>
</feature>
<evidence type="ECO:0000313" key="3">
    <source>
        <dbReference type="EMBL" id="CAB0019284.1"/>
    </source>
</evidence>
<name>A0A6H5HVN6_9HEMI</name>
<dbReference type="InterPro" id="IPR040524">
    <property type="entry name" value="HECW1_helix"/>
</dbReference>
<reference evidence="3 4" key="1">
    <citation type="submission" date="2020-02" db="EMBL/GenBank/DDBJ databases">
        <authorList>
            <person name="Ferguson B K."/>
        </authorList>
    </citation>
    <scope>NUCLEOTIDE SEQUENCE [LARGE SCALE GENOMIC DNA]</scope>
</reference>
<proteinExistence type="predicted"/>
<feature type="domain" description="E3 ubiquitin-protein ligase HECW1 helical box" evidence="2">
    <location>
        <begin position="133"/>
        <end position="175"/>
    </location>
</feature>
<evidence type="ECO:0000259" key="2">
    <source>
        <dbReference type="Pfam" id="PF18436"/>
    </source>
</evidence>
<accession>A0A6H5HVN6</accession>